<dbReference type="GeneID" id="39422254"/>
<dbReference type="Proteomes" id="UP000294299">
    <property type="component" value="Chromosome NFRAN"/>
</dbReference>
<name>A0A484IGZ5_9ARCH</name>
<evidence type="ECO:0000313" key="2">
    <source>
        <dbReference type="Proteomes" id="UP000294299"/>
    </source>
</evidence>
<dbReference type="SUPFAM" id="SSF50249">
    <property type="entry name" value="Nucleic acid-binding proteins"/>
    <property type="match status" value="1"/>
</dbReference>
<dbReference type="AlphaFoldDB" id="A0A484IGZ5"/>
<protein>
    <recommendedName>
        <fullName evidence="3">DUF35 domain-containing protein</fullName>
    </recommendedName>
</protein>
<organism evidence="1 2">
    <name type="scientific">Candidatus Nitrosocosmicus franklandianus</name>
    <dbReference type="NCBI Taxonomy" id="1798806"/>
    <lineage>
        <taxon>Archaea</taxon>
        <taxon>Nitrososphaerota</taxon>
        <taxon>Nitrososphaeria</taxon>
        <taxon>Nitrososphaerales</taxon>
        <taxon>Nitrososphaeraceae</taxon>
        <taxon>Candidatus Nitrosocosmicus</taxon>
    </lineage>
</organism>
<accession>A0A484IGZ5</accession>
<evidence type="ECO:0008006" key="3">
    <source>
        <dbReference type="Google" id="ProtNLM"/>
    </source>
</evidence>
<proteinExistence type="predicted"/>
<dbReference type="OrthoDB" id="9573at2157"/>
<keyword evidence="2" id="KW-1185">Reference proteome</keyword>
<sequence length="113" mass="12685">MSLFDLILQNASYGKLVTSFCVNCNKYMWPPNYICNCCNSKTSLRKIKRVGILLEKTQSNILGREGTFGIGEFGGIRLIGTIKEDVRIGEVIRIHEIGIKNGRLDIKFTILSS</sequence>
<reference evidence="1 2" key="1">
    <citation type="submission" date="2019-02" db="EMBL/GenBank/DDBJ databases">
        <authorList>
            <person name="Lehtovirta-Morley E L."/>
        </authorList>
    </citation>
    <scope>NUCLEOTIDE SEQUENCE [LARGE SCALE GENOMIC DNA]</scope>
    <source>
        <strain evidence="1">NFRAN1</strain>
    </source>
</reference>
<dbReference type="KEGG" id="nfn:NFRAN_3162"/>
<dbReference type="InterPro" id="IPR012340">
    <property type="entry name" value="NA-bd_OB-fold"/>
</dbReference>
<gene>
    <name evidence="1" type="ORF">NFRAN_3162</name>
</gene>
<dbReference type="EMBL" id="LR216287">
    <property type="protein sequence ID" value="VFJ15480.1"/>
    <property type="molecule type" value="Genomic_DNA"/>
</dbReference>
<evidence type="ECO:0000313" key="1">
    <source>
        <dbReference type="EMBL" id="VFJ15480.1"/>
    </source>
</evidence>
<dbReference type="RefSeq" id="WP_134485458.1">
    <property type="nucleotide sequence ID" value="NZ_LR216287.1"/>
</dbReference>